<dbReference type="InterPro" id="IPR004294">
    <property type="entry name" value="Carotenoid_Oase"/>
</dbReference>
<dbReference type="AlphaFoldDB" id="A0A7G5IL80"/>
<keyword evidence="8" id="KW-1185">Reference proteome</keyword>
<keyword evidence="2 5" id="KW-0479">Metal-binding</keyword>
<dbReference type="Pfam" id="PF03055">
    <property type="entry name" value="RPE65"/>
    <property type="match status" value="1"/>
</dbReference>
<evidence type="ECO:0000256" key="1">
    <source>
        <dbReference type="ARBA" id="ARBA00006787"/>
    </source>
</evidence>
<name>A0A7G5IL80_9SPHN</name>
<feature type="binding site" evidence="5">
    <location>
        <position position="219"/>
    </location>
    <ligand>
        <name>Fe cation</name>
        <dbReference type="ChEBI" id="CHEBI:24875"/>
        <note>catalytic</note>
    </ligand>
</feature>
<dbReference type="GO" id="GO:0046872">
    <property type="term" value="F:metal ion binding"/>
    <property type="evidence" value="ECO:0007669"/>
    <property type="project" value="UniProtKB-KW"/>
</dbReference>
<organism evidence="7 8">
    <name type="scientific">Sandaracinobacteroides saxicola</name>
    <dbReference type="NCBI Taxonomy" id="2759707"/>
    <lineage>
        <taxon>Bacteria</taxon>
        <taxon>Pseudomonadati</taxon>
        <taxon>Pseudomonadota</taxon>
        <taxon>Alphaproteobacteria</taxon>
        <taxon>Sphingomonadales</taxon>
        <taxon>Sphingosinicellaceae</taxon>
        <taxon>Sandaracinobacteroides</taxon>
    </lineage>
</organism>
<comment type="cofactor">
    <cofactor evidence="5 6">
        <name>Fe(2+)</name>
        <dbReference type="ChEBI" id="CHEBI:29033"/>
    </cofactor>
    <text evidence="5 6">Binds 1 Fe(2+) ion per subunit.</text>
</comment>
<proteinExistence type="inferred from homology"/>
<dbReference type="KEGG" id="sand:H3309_06605"/>
<dbReference type="PANTHER" id="PTHR10543:SF89">
    <property type="entry name" value="CAROTENOID 9,10(9',10')-CLEAVAGE DIOXYGENASE 1"/>
    <property type="match status" value="1"/>
</dbReference>
<keyword evidence="6" id="KW-0223">Dioxygenase</keyword>
<dbReference type="GO" id="GO:0010436">
    <property type="term" value="F:carotenoid dioxygenase activity"/>
    <property type="evidence" value="ECO:0007669"/>
    <property type="project" value="TreeGrafter"/>
</dbReference>
<evidence type="ECO:0000313" key="8">
    <source>
        <dbReference type="Proteomes" id="UP000515292"/>
    </source>
</evidence>
<gene>
    <name evidence="7" type="ORF">H3309_06605</name>
</gene>
<feature type="binding site" evidence="5">
    <location>
        <position position="283"/>
    </location>
    <ligand>
        <name>Fe cation</name>
        <dbReference type="ChEBI" id="CHEBI:24875"/>
        <note>catalytic</note>
    </ligand>
</feature>
<dbReference type="PANTHER" id="PTHR10543">
    <property type="entry name" value="BETA-CAROTENE DIOXYGENASE"/>
    <property type="match status" value="1"/>
</dbReference>
<evidence type="ECO:0000256" key="6">
    <source>
        <dbReference type="RuleBase" id="RU364048"/>
    </source>
</evidence>
<dbReference type="EMBL" id="CP059851">
    <property type="protein sequence ID" value="QMW24122.1"/>
    <property type="molecule type" value="Genomic_DNA"/>
</dbReference>
<accession>A0A7G5IL80</accession>
<evidence type="ECO:0000256" key="2">
    <source>
        <dbReference type="ARBA" id="ARBA00022723"/>
    </source>
</evidence>
<dbReference type="GO" id="GO:0016121">
    <property type="term" value="P:carotene catabolic process"/>
    <property type="evidence" value="ECO:0007669"/>
    <property type="project" value="TreeGrafter"/>
</dbReference>
<evidence type="ECO:0000313" key="7">
    <source>
        <dbReference type="EMBL" id="QMW24122.1"/>
    </source>
</evidence>
<sequence>MALPFPNDPYLTGYYRPFGAEMDAADLVVEGAIPEELNGTFYRNGPDPAHPPHPDNKYHVFDGDGMIYAIRLADGRAAMRNRYVKTRKYELEKAAGRRLFGVFGNPRFNDPSVNMMDYNTANTHIWPHAGRLYALMEGCPPVALDPATLDTLGSEHFDGTVTGPFTAHPKTDPATGAMHAFGYSAKGPGSTAIRYNIVDAQGRGTHTAFLDQPYASMMHDFALTDRHVVFPCLPVVIDLMRAMQGKPLAAWESDRASHFGIMAKGGDGTGVRWVESDPLFAFHIANSFDDGEDLVIDVAGSRRAPLMPAADGTPADPAASRFTLKRWRIRGNAVHEEQIDGMDLQFPRIDDRWQGRRYRKAFVNGTPRPSPGRVDGFDTIATIDTESGHRDAFNAGDGAYTGEPVFVPRPGSSAEGDGWLLALRWDSLKNESALLILDAQHVSDGPVATIHMPARIPGGFHCSWMPA</sequence>
<evidence type="ECO:0000256" key="5">
    <source>
        <dbReference type="PIRSR" id="PIRSR604294-1"/>
    </source>
</evidence>
<evidence type="ECO:0000256" key="3">
    <source>
        <dbReference type="ARBA" id="ARBA00023002"/>
    </source>
</evidence>
<comment type="similarity">
    <text evidence="1 6">Belongs to the carotenoid oxygenase family.</text>
</comment>
<reference evidence="7 8" key="1">
    <citation type="submission" date="2020-07" db="EMBL/GenBank/DDBJ databases">
        <title>Complete genome sequence for Sandaracinobacter sp. M6.</title>
        <authorList>
            <person name="Tang Y."/>
            <person name="Liu Q."/>
            <person name="Guo Z."/>
            <person name="Lei P."/>
            <person name="Huang B."/>
        </authorList>
    </citation>
    <scope>NUCLEOTIDE SEQUENCE [LARGE SCALE GENOMIC DNA]</scope>
    <source>
        <strain evidence="7 8">M6</strain>
    </source>
</reference>
<dbReference type="RefSeq" id="WP_182297945.1">
    <property type="nucleotide sequence ID" value="NZ_CP059851.1"/>
</dbReference>
<feature type="binding site" evidence="5">
    <location>
        <position position="461"/>
    </location>
    <ligand>
        <name>Fe cation</name>
        <dbReference type="ChEBI" id="CHEBI:24875"/>
        <note>catalytic</note>
    </ligand>
</feature>
<evidence type="ECO:0000256" key="4">
    <source>
        <dbReference type="ARBA" id="ARBA00023004"/>
    </source>
</evidence>
<dbReference type="EC" id="1.13.11.-" evidence="6"/>
<feature type="binding site" evidence="5">
    <location>
        <position position="168"/>
    </location>
    <ligand>
        <name>Fe cation</name>
        <dbReference type="ChEBI" id="CHEBI:24875"/>
        <note>catalytic</note>
    </ligand>
</feature>
<keyword evidence="3 6" id="KW-0560">Oxidoreductase</keyword>
<keyword evidence="4 5" id="KW-0408">Iron</keyword>
<dbReference type="Proteomes" id="UP000515292">
    <property type="component" value="Chromosome"/>
</dbReference>
<protein>
    <recommendedName>
        <fullName evidence="6">Dioxygenase</fullName>
        <ecNumber evidence="6">1.13.11.-</ecNumber>
    </recommendedName>
</protein>